<dbReference type="OrthoDB" id="10366416at2759"/>
<dbReference type="InParanoid" id="A0A2P5ALL6"/>
<accession>A0A2P5ALL6</accession>
<feature type="region of interest" description="Disordered" evidence="1">
    <location>
        <begin position="185"/>
        <end position="250"/>
    </location>
</feature>
<dbReference type="Proteomes" id="UP000237000">
    <property type="component" value="Unassembled WGS sequence"/>
</dbReference>
<keyword evidence="3" id="KW-1185">Reference proteome</keyword>
<feature type="non-terminal residue" evidence="2">
    <location>
        <position position="1"/>
    </location>
</feature>
<evidence type="ECO:0000313" key="3">
    <source>
        <dbReference type="Proteomes" id="UP000237000"/>
    </source>
</evidence>
<evidence type="ECO:0000313" key="2">
    <source>
        <dbReference type="EMBL" id="PON37456.1"/>
    </source>
</evidence>
<evidence type="ECO:0000256" key="1">
    <source>
        <dbReference type="SAM" id="MobiDB-lite"/>
    </source>
</evidence>
<name>A0A2P5ALL6_TREOI</name>
<comment type="caution">
    <text evidence="2">The sequence shown here is derived from an EMBL/GenBank/DDBJ whole genome shotgun (WGS) entry which is preliminary data.</text>
</comment>
<feature type="compositionally biased region" description="Basic and acidic residues" evidence="1">
    <location>
        <begin position="233"/>
        <end position="250"/>
    </location>
</feature>
<sequence>IKVRGPRDRRRDDEDEHEHEQELSKEEVADRGISKSAHKNKGGLGSRAKYGSTIKWVLKKPTKTIFTKDMVIFKDSGEENLPNGHSVEMVKPIKIIFPGEPTCLTLNYSRDAEETSCPRINYSKGANLPMPMSLNKYSILSEVSEEDRNGLSADWASLFKEGPTLNSGSSTFYEGAIAKWEENVEEKPVTDRAGPCSLNTVWNNSETASNGSSPLKSSGEDSSPGEEDFSETEQEKAAAEKQRREEGMEGFRCLTERANSEVEAHHTRHNGERKELTGLKTVVIGGTAVLWDDLERVLRSMNIRIVPKKEPIISVDPSSSDINKKFGTRELRNLQFNVNYDKSVKGKGKSVFQ</sequence>
<reference evidence="3" key="1">
    <citation type="submission" date="2016-06" db="EMBL/GenBank/DDBJ databases">
        <title>Parallel loss of symbiosis genes in relatives of nitrogen-fixing non-legume Parasponia.</title>
        <authorList>
            <person name="Van Velzen R."/>
            <person name="Holmer R."/>
            <person name="Bu F."/>
            <person name="Rutten L."/>
            <person name="Van Zeijl A."/>
            <person name="Liu W."/>
            <person name="Santuari L."/>
            <person name="Cao Q."/>
            <person name="Sharma T."/>
            <person name="Shen D."/>
            <person name="Roswanjaya Y."/>
            <person name="Wardhani T."/>
            <person name="Kalhor M.S."/>
            <person name="Jansen J."/>
            <person name="Van den Hoogen J."/>
            <person name="Gungor B."/>
            <person name="Hartog M."/>
            <person name="Hontelez J."/>
            <person name="Verver J."/>
            <person name="Yang W.-C."/>
            <person name="Schijlen E."/>
            <person name="Repin R."/>
            <person name="Schilthuizen M."/>
            <person name="Schranz E."/>
            <person name="Heidstra R."/>
            <person name="Miyata K."/>
            <person name="Fedorova E."/>
            <person name="Kohlen W."/>
            <person name="Bisseling T."/>
            <person name="Smit S."/>
            <person name="Geurts R."/>
        </authorList>
    </citation>
    <scope>NUCLEOTIDE SEQUENCE [LARGE SCALE GENOMIC DNA]</scope>
    <source>
        <strain evidence="3">cv. RG33-2</strain>
    </source>
</reference>
<feature type="region of interest" description="Disordered" evidence="1">
    <location>
        <begin position="1"/>
        <end position="46"/>
    </location>
</feature>
<feature type="compositionally biased region" description="Polar residues" evidence="1">
    <location>
        <begin position="197"/>
        <end position="216"/>
    </location>
</feature>
<organism evidence="2 3">
    <name type="scientific">Trema orientale</name>
    <name type="common">Charcoal tree</name>
    <name type="synonym">Celtis orientalis</name>
    <dbReference type="NCBI Taxonomy" id="63057"/>
    <lineage>
        <taxon>Eukaryota</taxon>
        <taxon>Viridiplantae</taxon>
        <taxon>Streptophyta</taxon>
        <taxon>Embryophyta</taxon>
        <taxon>Tracheophyta</taxon>
        <taxon>Spermatophyta</taxon>
        <taxon>Magnoliopsida</taxon>
        <taxon>eudicotyledons</taxon>
        <taxon>Gunneridae</taxon>
        <taxon>Pentapetalae</taxon>
        <taxon>rosids</taxon>
        <taxon>fabids</taxon>
        <taxon>Rosales</taxon>
        <taxon>Cannabaceae</taxon>
        <taxon>Trema</taxon>
    </lineage>
</organism>
<protein>
    <submittedName>
        <fullName evidence="2">Uncharacterized protein</fullName>
    </submittedName>
</protein>
<feature type="compositionally biased region" description="Acidic residues" evidence="1">
    <location>
        <begin position="223"/>
        <end position="232"/>
    </location>
</feature>
<dbReference type="EMBL" id="JXTC01000789">
    <property type="protein sequence ID" value="PON37456.1"/>
    <property type="molecule type" value="Genomic_DNA"/>
</dbReference>
<dbReference type="AlphaFoldDB" id="A0A2P5ALL6"/>
<proteinExistence type="predicted"/>
<gene>
    <name evidence="2" type="ORF">TorRG33x02_347350</name>
</gene>
<feature type="compositionally biased region" description="Basic and acidic residues" evidence="1">
    <location>
        <begin position="1"/>
        <end position="33"/>
    </location>
</feature>